<keyword evidence="3" id="KW-1185">Reference proteome</keyword>
<dbReference type="Pfam" id="PF16363">
    <property type="entry name" value="GDP_Man_Dehyd"/>
    <property type="match status" value="1"/>
</dbReference>
<dbReference type="Gene3D" id="3.40.50.720">
    <property type="entry name" value="NAD(P)-binding Rossmann-like Domain"/>
    <property type="match status" value="1"/>
</dbReference>
<protein>
    <submittedName>
        <fullName evidence="2">NAD-dependent dehydratase</fullName>
    </submittedName>
</protein>
<dbReference type="EMBL" id="BJYU01000029">
    <property type="protein sequence ID" value="GEO14768.1"/>
    <property type="molecule type" value="Genomic_DNA"/>
</dbReference>
<comment type="caution">
    <text evidence="2">The sequence shown here is derived from an EMBL/GenBank/DDBJ whole genome shotgun (WGS) entry which is preliminary data.</text>
</comment>
<dbReference type="SUPFAM" id="SSF51445">
    <property type="entry name" value="(Trans)glycosidases"/>
    <property type="match status" value="1"/>
</dbReference>
<dbReference type="RefSeq" id="WP_245439564.1">
    <property type="nucleotide sequence ID" value="NZ_BJYU01000029.1"/>
</dbReference>
<dbReference type="SUPFAM" id="SSF51735">
    <property type="entry name" value="NAD(P)-binding Rossmann-fold domains"/>
    <property type="match status" value="1"/>
</dbReference>
<dbReference type="PANTHER" id="PTHR43000">
    <property type="entry name" value="DTDP-D-GLUCOSE 4,6-DEHYDRATASE-RELATED"/>
    <property type="match status" value="1"/>
</dbReference>
<reference evidence="2 3" key="1">
    <citation type="submission" date="2019-07" db="EMBL/GenBank/DDBJ databases">
        <title>Whole genome shotgun sequence of Microvirga aerophila NBRC 106136.</title>
        <authorList>
            <person name="Hosoyama A."/>
            <person name="Uohara A."/>
            <person name="Ohji S."/>
            <person name="Ichikawa N."/>
        </authorList>
    </citation>
    <scope>NUCLEOTIDE SEQUENCE [LARGE SCALE GENOMIC DNA]</scope>
    <source>
        <strain evidence="2 3">NBRC 106136</strain>
    </source>
</reference>
<proteinExistence type="predicted"/>
<dbReference type="InterPro" id="IPR036291">
    <property type="entry name" value="NAD(P)-bd_dom_sf"/>
</dbReference>
<gene>
    <name evidence="2" type="ORF">MAE02_24640</name>
</gene>
<dbReference type="Gene3D" id="3.20.20.80">
    <property type="entry name" value="Glycosidases"/>
    <property type="match status" value="1"/>
</dbReference>
<dbReference type="InterPro" id="IPR016040">
    <property type="entry name" value="NAD(P)-bd_dom"/>
</dbReference>
<dbReference type="AlphaFoldDB" id="A0A512BRZ2"/>
<accession>A0A512BRZ2</accession>
<sequence length="687" mass="76901">MKNPPIAPKNRQNFGFAEWFRPGEYRRVEQALDGMRRAGVRYIRTHLSWAEYHSSGGQEWYDWLIPFIGRDFDLLPCIHYTPPSLSRTGTSAGPPHRLLDYADFIDHVLGRYGTHLDAVELWNEPNNLLDWDWRLDTDWQLFCEMIGAAGYWAQERGFRTVLGGPCPFDTHWLRLLGERGVLGVMSAVGLHGFPGTWDSEASTWDGWERQVSAMRSILDVYNPQAEIWITEAGYSTWRKDEAVQARSFLEALEAPADRLYWYGWQDIAGDVAVQEGLRFDDRHYHMGVVDVHGTPKLLGRLLMEGGIAGVARTLSLSAPNVAKPVEPIVVIGGAGFVGSHLAESLLATGREVVVFDNLSRPGVEGNLQWLKDRHRDRVHPIIGDVRDETTVSGITRDAEAVFHLAGQGSAVGYCHPVNDFEVNVRGTLNVLEALRRVDRRIPAVFASSSKVYGSLANIPLREGRDRYSPVDRAVARWGICEEQCLDFRAPLDCSSGAADQYVLSYARTYDLPVLVMRMSCIYGPRQIGAEEQGWLARFLIQALNGQSVMVSGDGKQVRDLLHVSDASSAFRAALHGVERVKGQAFNLGGGPRNAVSVRAALDEIEALLGRSIDIRFNERRQDDRAYFVSDTRKLEQSLGWKPKTGWQEGLAELHDWFRSLQSRVDIGSREAVFPHPPPQTAARAESA</sequence>
<dbReference type="Proteomes" id="UP000321085">
    <property type="component" value="Unassembled WGS sequence"/>
</dbReference>
<feature type="domain" description="NAD(P)-binding" evidence="1">
    <location>
        <begin position="330"/>
        <end position="652"/>
    </location>
</feature>
<organism evidence="2 3">
    <name type="scientific">Microvirga aerophila</name>
    <dbReference type="NCBI Taxonomy" id="670291"/>
    <lineage>
        <taxon>Bacteria</taxon>
        <taxon>Pseudomonadati</taxon>
        <taxon>Pseudomonadota</taxon>
        <taxon>Alphaproteobacteria</taxon>
        <taxon>Hyphomicrobiales</taxon>
        <taxon>Methylobacteriaceae</taxon>
        <taxon>Microvirga</taxon>
    </lineage>
</organism>
<evidence type="ECO:0000259" key="1">
    <source>
        <dbReference type="Pfam" id="PF16363"/>
    </source>
</evidence>
<dbReference type="InterPro" id="IPR017853">
    <property type="entry name" value="GH"/>
</dbReference>
<evidence type="ECO:0000313" key="3">
    <source>
        <dbReference type="Proteomes" id="UP000321085"/>
    </source>
</evidence>
<name>A0A512BRZ2_9HYPH</name>
<evidence type="ECO:0000313" key="2">
    <source>
        <dbReference type="EMBL" id="GEO14768.1"/>
    </source>
</evidence>